<dbReference type="Gene3D" id="3.40.50.300">
    <property type="entry name" value="P-loop containing nucleotide triphosphate hydrolases"/>
    <property type="match status" value="2"/>
</dbReference>
<dbReference type="InterPro" id="IPR027417">
    <property type="entry name" value="P-loop_NTPase"/>
</dbReference>
<dbReference type="PANTHER" id="PTHR10903:SF188">
    <property type="entry name" value="GTPASE IMAP FAMILY MEMBER 2-LIKE-RELATED"/>
    <property type="match status" value="1"/>
</dbReference>
<comment type="similarity">
    <text evidence="1">Belongs to the TRAFAC class TrmE-Era-EngA-EngB-Septin-like GTPase superfamily. AIG1/Toc34/Toc159-like paraseptin GTPase family. IAN subfamily.</text>
</comment>
<evidence type="ECO:0000313" key="8">
    <source>
        <dbReference type="Proteomes" id="UP001364617"/>
    </source>
</evidence>
<keyword evidence="4" id="KW-0175">Coiled coil</keyword>
<dbReference type="EMBL" id="JAYKXH010000002">
    <property type="protein sequence ID" value="KAK7175570.1"/>
    <property type="molecule type" value="Genomic_DNA"/>
</dbReference>
<protein>
    <recommendedName>
        <fullName evidence="6">AIG1-type G domain-containing protein</fullName>
    </recommendedName>
</protein>
<reference evidence="7 8" key="1">
    <citation type="submission" date="2024-02" db="EMBL/GenBank/DDBJ databases">
        <title>Chromosome-level genome assembly of the Eurasian Minnow (Phoxinus phoxinus).</title>
        <authorList>
            <person name="Oriowo T.O."/>
            <person name="Martin S."/>
            <person name="Stange M."/>
            <person name="Chrysostomakis Y."/>
            <person name="Brown T."/>
            <person name="Winkler S."/>
            <person name="Kukowka S."/>
            <person name="Myers E.W."/>
            <person name="Bohne A."/>
        </authorList>
    </citation>
    <scope>NUCLEOTIDE SEQUENCE [LARGE SCALE GENOMIC DNA]</scope>
    <source>
        <strain evidence="7">ZFMK-TIS-60720</strain>
        <tissue evidence="7">Whole Organism</tissue>
    </source>
</reference>
<evidence type="ECO:0000313" key="7">
    <source>
        <dbReference type="EMBL" id="KAK7175570.1"/>
    </source>
</evidence>
<evidence type="ECO:0000259" key="6">
    <source>
        <dbReference type="PROSITE" id="PS51720"/>
    </source>
</evidence>
<dbReference type="GO" id="GO:0005525">
    <property type="term" value="F:GTP binding"/>
    <property type="evidence" value="ECO:0007669"/>
    <property type="project" value="UniProtKB-KW"/>
</dbReference>
<sequence>MSEICSSSDDPVVRVLLMGRYGSGASSSGNTILGEKRFKVKKHEFEVCEGETQIGEKQVHVFISPDLLDRDLNEEKLEELKEELIKLCSEDLSAVLLTVPLEQPVQNEEEILDFINGLFGPEVQKYMMVLFTRGDELEDLDEPQTIEEYLRSKDHADLQRLVTECGGRFHCFNNKSKSESQIQELLQKIERMMMKNGGKFSMEQMKRRDSKRGSPVNFSGKSAAEDPDGIDVFSERKDQIRLVLLGKTGCGKSATGNTIIGRNVFKSTAGSVSQTKQSNLETTVRFGKKISVIDTPGLYDTELSKEQIKTEIIKCVTYASPGPHAFLIVIRVGRFTEEEKNTVQHLKEVFGEHILKYTMILFTYKDQLEKQKKTIEQYLEEGDPDLKKLVDSCGNRFFCLDNESGSSPQIKDLISKIEKMMEENEGAHFTSDMFDKTEKCIQKIHKQKLDEKLKQHKRQQKRLSKTEWKKLYWDLVDKSRQEAEQSFYERNLQLLEKTLASEEGASATKQSEHEATGFRAVILAFTERMCVIQ</sequence>
<keyword evidence="2" id="KW-0547">Nucleotide-binding</keyword>
<dbReference type="AlphaFoldDB" id="A0AAN9DL79"/>
<feature type="domain" description="AIG1-type G" evidence="6">
    <location>
        <begin position="237"/>
        <end position="438"/>
    </location>
</feature>
<evidence type="ECO:0000256" key="5">
    <source>
        <dbReference type="SAM" id="MobiDB-lite"/>
    </source>
</evidence>
<name>A0AAN9DL79_9TELE</name>
<dbReference type="PANTHER" id="PTHR10903">
    <property type="entry name" value="GTPASE, IMAP FAMILY MEMBER-RELATED"/>
    <property type="match status" value="1"/>
</dbReference>
<dbReference type="InterPro" id="IPR045058">
    <property type="entry name" value="GIMA/IAN/Toc"/>
</dbReference>
<organism evidence="7 8">
    <name type="scientific">Phoxinus phoxinus</name>
    <name type="common">Eurasian minnow</name>
    <dbReference type="NCBI Taxonomy" id="58324"/>
    <lineage>
        <taxon>Eukaryota</taxon>
        <taxon>Metazoa</taxon>
        <taxon>Chordata</taxon>
        <taxon>Craniata</taxon>
        <taxon>Vertebrata</taxon>
        <taxon>Euteleostomi</taxon>
        <taxon>Actinopterygii</taxon>
        <taxon>Neopterygii</taxon>
        <taxon>Teleostei</taxon>
        <taxon>Ostariophysi</taxon>
        <taxon>Cypriniformes</taxon>
        <taxon>Leuciscidae</taxon>
        <taxon>Phoxininae</taxon>
        <taxon>Phoxinus</taxon>
    </lineage>
</organism>
<evidence type="ECO:0000256" key="4">
    <source>
        <dbReference type="SAM" id="Coils"/>
    </source>
</evidence>
<evidence type="ECO:0000256" key="1">
    <source>
        <dbReference type="ARBA" id="ARBA00008535"/>
    </source>
</evidence>
<comment type="caution">
    <text evidence="7">The sequence shown here is derived from an EMBL/GenBank/DDBJ whole genome shotgun (WGS) entry which is preliminary data.</text>
</comment>
<feature type="domain" description="AIG1-type G" evidence="6">
    <location>
        <begin position="10"/>
        <end position="210"/>
    </location>
</feature>
<evidence type="ECO:0000256" key="2">
    <source>
        <dbReference type="ARBA" id="ARBA00022741"/>
    </source>
</evidence>
<dbReference type="SUPFAM" id="SSF52540">
    <property type="entry name" value="P-loop containing nucleoside triphosphate hydrolases"/>
    <property type="match status" value="2"/>
</dbReference>
<keyword evidence="8" id="KW-1185">Reference proteome</keyword>
<accession>A0AAN9DL79</accession>
<dbReference type="FunFam" id="3.40.50.300:FF:000366">
    <property type="entry name" value="GTPase, IMAP family member 2"/>
    <property type="match status" value="1"/>
</dbReference>
<keyword evidence="3" id="KW-0342">GTP-binding</keyword>
<dbReference type="Pfam" id="PF04548">
    <property type="entry name" value="AIG1"/>
    <property type="match status" value="2"/>
</dbReference>
<dbReference type="Proteomes" id="UP001364617">
    <property type="component" value="Unassembled WGS sequence"/>
</dbReference>
<feature type="region of interest" description="Disordered" evidence="5">
    <location>
        <begin position="204"/>
        <end position="229"/>
    </location>
</feature>
<dbReference type="InterPro" id="IPR006703">
    <property type="entry name" value="G_AIG1"/>
</dbReference>
<evidence type="ECO:0000256" key="3">
    <source>
        <dbReference type="ARBA" id="ARBA00023134"/>
    </source>
</evidence>
<dbReference type="PROSITE" id="PS51720">
    <property type="entry name" value="G_AIG1"/>
    <property type="match status" value="2"/>
</dbReference>
<proteinExistence type="inferred from homology"/>
<feature type="coiled-coil region" evidence="4">
    <location>
        <begin position="446"/>
        <end position="498"/>
    </location>
</feature>
<gene>
    <name evidence="7" type="ORF">R3I93_002481</name>
</gene>
<dbReference type="CDD" id="cd01852">
    <property type="entry name" value="AIG1"/>
    <property type="match status" value="1"/>
</dbReference>